<dbReference type="EMBL" id="QICL01000040">
    <property type="protein sequence ID" value="PXV58943.1"/>
    <property type="molecule type" value="Genomic_DNA"/>
</dbReference>
<sequence length="336" mass="38993">MNILDKHSTSKLLLFSLITAIFIIYPNITWLPWELSLVEETKRTHYLLLFGFRYAFYTAFILLLIKINLQKIKTLSFQKRFGYNALISIGAYAIYGGTAFLIDAKVRHFGSLVLFQFLIVCILDSLIGYIYLLFIEQRKKEQEIEQLKIENLQSRYDALTNQINPHFFFNSLNGLTSLIRKKNDGITLTYVNKLSDVFRYILQSDKKGLVTLEEELEFVNSFRYMMEVRFANKLEYNIDVDPKIQSTKLPVLSILPLLDNIVVHNMIDSDHKMTVSIYLNDNKELVVSNPIYPKLSLPATNGTGLKNLENRFSLLMNKQIRVENNGSIFSVYLPLK</sequence>
<keyword evidence="1" id="KW-0175">Coiled coil</keyword>
<keyword evidence="2" id="KW-0472">Membrane</keyword>
<dbReference type="PANTHER" id="PTHR34220">
    <property type="entry name" value="SENSOR HISTIDINE KINASE YPDA"/>
    <property type="match status" value="1"/>
</dbReference>
<dbReference type="GO" id="GO:0016020">
    <property type="term" value="C:membrane"/>
    <property type="evidence" value="ECO:0007669"/>
    <property type="project" value="InterPro"/>
</dbReference>
<dbReference type="GO" id="GO:0000155">
    <property type="term" value="F:phosphorelay sensor kinase activity"/>
    <property type="evidence" value="ECO:0007669"/>
    <property type="project" value="InterPro"/>
</dbReference>
<feature type="transmembrane region" description="Helical" evidence="2">
    <location>
        <begin position="114"/>
        <end position="134"/>
    </location>
</feature>
<dbReference type="PANTHER" id="PTHR34220:SF7">
    <property type="entry name" value="SENSOR HISTIDINE KINASE YPDA"/>
    <property type="match status" value="1"/>
</dbReference>
<keyword evidence="2" id="KW-1133">Transmembrane helix</keyword>
<evidence type="ECO:0000256" key="2">
    <source>
        <dbReference type="SAM" id="Phobius"/>
    </source>
</evidence>
<feature type="transmembrane region" description="Helical" evidence="2">
    <location>
        <begin position="81"/>
        <end position="102"/>
    </location>
</feature>
<feature type="transmembrane region" description="Helical" evidence="2">
    <location>
        <begin position="12"/>
        <end position="33"/>
    </location>
</feature>
<comment type="caution">
    <text evidence="4">The sequence shown here is derived from an EMBL/GenBank/DDBJ whole genome shotgun (WGS) entry which is preliminary data.</text>
</comment>
<feature type="coiled-coil region" evidence="1">
    <location>
        <begin position="135"/>
        <end position="162"/>
    </location>
</feature>
<keyword evidence="5" id="KW-1185">Reference proteome</keyword>
<reference evidence="4 5" key="1">
    <citation type="submission" date="2018-03" db="EMBL/GenBank/DDBJ databases">
        <title>Genomic Encyclopedia of Archaeal and Bacterial Type Strains, Phase II (KMG-II): from individual species to whole genera.</title>
        <authorList>
            <person name="Goeker M."/>
        </authorList>
    </citation>
    <scope>NUCLEOTIDE SEQUENCE [LARGE SCALE GENOMIC DNA]</scope>
    <source>
        <strain evidence="4 5">DSM 100214</strain>
    </source>
</reference>
<keyword evidence="4" id="KW-0808">Transferase</keyword>
<evidence type="ECO:0000313" key="5">
    <source>
        <dbReference type="Proteomes" id="UP000247973"/>
    </source>
</evidence>
<gene>
    <name evidence="4" type="ORF">CLV62_14018</name>
</gene>
<dbReference type="OrthoDB" id="9809908at2"/>
<organism evidence="4 5">
    <name type="scientific">Dysgonomonas alginatilytica</name>
    <dbReference type="NCBI Taxonomy" id="1605892"/>
    <lineage>
        <taxon>Bacteria</taxon>
        <taxon>Pseudomonadati</taxon>
        <taxon>Bacteroidota</taxon>
        <taxon>Bacteroidia</taxon>
        <taxon>Bacteroidales</taxon>
        <taxon>Dysgonomonadaceae</taxon>
        <taxon>Dysgonomonas</taxon>
    </lineage>
</organism>
<name>A0A2V3PI97_9BACT</name>
<feature type="domain" description="Signal transduction histidine kinase internal region" evidence="3">
    <location>
        <begin position="155"/>
        <end position="234"/>
    </location>
</feature>
<dbReference type="RefSeq" id="WP_110312450.1">
    <property type="nucleotide sequence ID" value="NZ_QICL01000040.1"/>
</dbReference>
<evidence type="ECO:0000256" key="1">
    <source>
        <dbReference type="SAM" id="Coils"/>
    </source>
</evidence>
<keyword evidence="4" id="KW-0418">Kinase</keyword>
<proteinExistence type="predicted"/>
<keyword evidence="2" id="KW-0812">Transmembrane</keyword>
<dbReference type="AlphaFoldDB" id="A0A2V3PI97"/>
<dbReference type="Proteomes" id="UP000247973">
    <property type="component" value="Unassembled WGS sequence"/>
</dbReference>
<dbReference type="InterPro" id="IPR010559">
    <property type="entry name" value="Sig_transdc_His_kin_internal"/>
</dbReference>
<accession>A0A2V3PI97</accession>
<protein>
    <submittedName>
        <fullName evidence="4">Histidine kinase</fullName>
    </submittedName>
</protein>
<feature type="transmembrane region" description="Helical" evidence="2">
    <location>
        <begin position="45"/>
        <end position="69"/>
    </location>
</feature>
<dbReference type="InterPro" id="IPR050640">
    <property type="entry name" value="Bact_2-comp_sensor_kinase"/>
</dbReference>
<dbReference type="Pfam" id="PF06580">
    <property type="entry name" value="His_kinase"/>
    <property type="match status" value="1"/>
</dbReference>
<evidence type="ECO:0000313" key="4">
    <source>
        <dbReference type="EMBL" id="PXV58943.1"/>
    </source>
</evidence>
<evidence type="ECO:0000259" key="3">
    <source>
        <dbReference type="Pfam" id="PF06580"/>
    </source>
</evidence>